<dbReference type="InterPro" id="IPR036047">
    <property type="entry name" value="F-box-like_dom_sf"/>
</dbReference>
<evidence type="ECO:0000259" key="3">
    <source>
        <dbReference type="PROSITE" id="PS50181"/>
    </source>
</evidence>
<evidence type="ECO:0000256" key="2">
    <source>
        <dbReference type="ARBA" id="ARBA00022786"/>
    </source>
</evidence>
<organism evidence="4 5">
    <name type="scientific">Penicillium cinerascens</name>
    <dbReference type="NCBI Taxonomy" id="70096"/>
    <lineage>
        <taxon>Eukaryota</taxon>
        <taxon>Fungi</taxon>
        <taxon>Dikarya</taxon>
        <taxon>Ascomycota</taxon>
        <taxon>Pezizomycotina</taxon>
        <taxon>Eurotiomycetes</taxon>
        <taxon>Eurotiomycetidae</taxon>
        <taxon>Eurotiales</taxon>
        <taxon>Aspergillaceae</taxon>
        <taxon>Penicillium</taxon>
    </lineage>
</organism>
<dbReference type="PANTHER" id="PTHR10706:SF130">
    <property type="entry name" value="F-BOX ONLY PROTEIN 31"/>
    <property type="match status" value="1"/>
</dbReference>
<dbReference type="RefSeq" id="XP_058310517.1">
    <property type="nucleotide sequence ID" value="XM_058451055.1"/>
</dbReference>
<evidence type="ECO:0000313" key="4">
    <source>
        <dbReference type="EMBL" id="KAJ5212347.1"/>
    </source>
</evidence>
<name>A0A9W9N362_9EURO</name>
<gene>
    <name evidence="4" type="ORF">N7498_003993</name>
</gene>
<sequence length="469" mass="53095">MKTVASYNEYPSEHELHGHRQQIDEILHDTPWTDIIQSSCRIDKLPNEILDLILYHLSAHDLTRLASTCRKFTEHTAKDILWAKLVNSHLPHHISDPGSFDSFRRLYLAHLSYWFIPQYKIWFSDHNHTGNLILARYDNRRGVIDAYRIIADKGATAFHFWESHPEVMIQAFNPEVSLWLDDPVLLLKDRDPSARVAPCQTWMAERRMSMPAEAQHLFNSLILCPNGTEPIDNTESLDDTEATGGTDAGLWPPQLIPTNNRISRVTQPLKLPEHASEVSEAGFRIRRWAHFRFGLQAGLASDNEAIFSYATLAPCLYTPTKEKPYQGIWVGDYSAHGCEFLLIFQQDPARTDLEEGEDEHNLTSQDVVQKGSLRAVKLTGDPNVPRGELSFSADDIGPGGLICVADSQPFTGARIVRSKGHVAGLGFRDDSFIDSQLILISTDCLAHYWAEMGHVSYYRRVDIDALLQI</sequence>
<dbReference type="Pfam" id="PF12014">
    <property type="entry name" value="Cyclin_D1_bind"/>
    <property type="match status" value="1"/>
</dbReference>
<comment type="pathway">
    <text evidence="1">Protein modification; protein ubiquitination.</text>
</comment>
<dbReference type="InterPro" id="IPR001810">
    <property type="entry name" value="F-box_dom"/>
</dbReference>
<evidence type="ECO:0000313" key="5">
    <source>
        <dbReference type="Proteomes" id="UP001150904"/>
    </source>
</evidence>
<dbReference type="GeneID" id="83178356"/>
<dbReference type="PROSITE" id="PS50181">
    <property type="entry name" value="FBOX"/>
    <property type="match status" value="1"/>
</dbReference>
<dbReference type="SUPFAM" id="SSF81383">
    <property type="entry name" value="F-box domain"/>
    <property type="match status" value="1"/>
</dbReference>
<dbReference type="PANTHER" id="PTHR10706">
    <property type="entry name" value="F-BOX FAMILY PROTEIN"/>
    <property type="match status" value="1"/>
</dbReference>
<evidence type="ECO:0000256" key="1">
    <source>
        <dbReference type="ARBA" id="ARBA00004906"/>
    </source>
</evidence>
<comment type="caution">
    <text evidence="4">The sequence shown here is derived from an EMBL/GenBank/DDBJ whole genome shotgun (WGS) entry which is preliminary data.</text>
</comment>
<reference evidence="4" key="2">
    <citation type="journal article" date="2023" name="IMA Fungus">
        <title>Comparative genomic study of the Penicillium genus elucidates a diverse pangenome and 15 lateral gene transfer events.</title>
        <authorList>
            <person name="Petersen C."/>
            <person name="Sorensen T."/>
            <person name="Nielsen M.R."/>
            <person name="Sondergaard T.E."/>
            <person name="Sorensen J.L."/>
            <person name="Fitzpatrick D.A."/>
            <person name="Frisvad J.C."/>
            <person name="Nielsen K.L."/>
        </authorList>
    </citation>
    <scope>NUCLEOTIDE SEQUENCE</scope>
    <source>
        <strain evidence="4">IBT 15544</strain>
    </source>
</reference>
<keyword evidence="5" id="KW-1185">Reference proteome</keyword>
<feature type="domain" description="F-box" evidence="3">
    <location>
        <begin position="39"/>
        <end position="85"/>
    </location>
</feature>
<accession>A0A9W9N362</accession>
<dbReference type="Pfam" id="PF12937">
    <property type="entry name" value="F-box-like"/>
    <property type="match status" value="1"/>
</dbReference>
<proteinExistence type="predicted"/>
<keyword evidence="2" id="KW-0833">Ubl conjugation pathway</keyword>
<protein>
    <recommendedName>
        <fullName evidence="3">F-box domain-containing protein</fullName>
    </recommendedName>
</protein>
<dbReference type="OrthoDB" id="722566at2759"/>
<reference evidence="4" key="1">
    <citation type="submission" date="2022-12" db="EMBL/GenBank/DDBJ databases">
        <authorList>
            <person name="Petersen C."/>
        </authorList>
    </citation>
    <scope>NUCLEOTIDE SEQUENCE</scope>
    <source>
        <strain evidence="4">IBT 15544</strain>
    </source>
</reference>
<dbReference type="AlphaFoldDB" id="A0A9W9N362"/>
<dbReference type="Proteomes" id="UP001150904">
    <property type="component" value="Unassembled WGS sequence"/>
</dbReference>
<dbReference type="Gene3D" id="1.20.1280.50">
    <property type="match status" value="1"/>
</dbReference>
<dbReference type="EMBL" id="JAPQKR010000008">
    <property type="protein sequence ID" value="KAJ5212347.1"/>
    <property type="molecule type" value="Genomic_DNA"/>
</dbReference>
<dbReference type="InterPro" id="IPR045048">
    <property type="entry name" value="FBXO31/39"/>
</dbReference>